<proteinExistence type="predicted"/>
<gene>
    <name evidence="2" type="ORF">SDC9_24538</name>
</gene>
<protein>
    <recommendedName>
        <fullName evidence="3">Cytochrome C biogenesis protein transmembrane domain-containing protein</fullName>
    </recommendedName>
</protein>
<dbReference type="Gene3D" id="3.40.30.10">
    <property type="entry name" value="Glutaredoxin"/>
    <property type="match status" value="1"/>
</dbReference>
<keyword evidence="1" id="KW-0812">Transmembrane</keyword>
<keyword evidence="1" id="KW-0472">Membrane</keyword>
<feature type="transmembrane region" description="Helical" evidence="1">
    <location>
        <begin position="521"/>
        <end position="548"/>
    </location>
</feature>
<feature type="transmembrane region" description="Helical" evidence="1">
    <location>
        <begin position="603"/>
        <end position="622"/>
    </location>
</feature>
<evidence type="ECO:0000256" key="1">
    <source>
        <dbReference type="SAM" id="Phobius"/>
    </source>
</evidence>
<sequence>MTVHVPGAFRKGAIPTLLLLLMFLSIAQAPAAQESQPEEFRALLYKRLDEKDSAPFQDAALYLRWFFKPHLLSWNEERDLAMRKIAADILRGSPPAESLPAFGFDRMENQDGILTNLSFSIAPSFLNGEKAVFAFFKTTCGYCERELKELDRYRSARLGTETDASPMNMVGIGLPSGLPEIFDNLESFHQKLELGFPLFKANDKRIMAAYRIRSVPLLILFNEQGKPESTVHFPNQANLGKKLRIILDSFNDGTLQDLLAFANDSKAVQADNSVLALADSNSIFADFYTDPACESCTDFLDNELAAMEKSLGVRFSFTSHDIMDSDSLSRLSAIMESRNVTLRATPVAVIGTRIFQGLREIREGLAQAAADTLVPDEARSTETGQDALPALSAIPVFFAGLADGVNPCAFSTLLFLLSFLGLAGKNKGELLILGAVYTLSVFAGYFALGLGLLASLRALTGFPTFARTMRTLLTLLLGLLALANIRDGILDLRGSRKDMALVLPGALRQRIHATIRRQRNLGFLLGGTALTALMVSLFELACTGQVYLPVIAWMVRKGESSRGLGLLALYNTGFILPLAALFLLAWSGRAIKPVADWFESRVWLSKFLLAAILMVFLVLQLLR</sequence>
<accession>A0A644UI46</accession>
<feature type="transmembrane region" description="Helical" evidence="1">
    <location>
        <begin position="568"/>
        <end position="591"/>
    </location>
</feature>
<organism evidence="2">
    <name type="scientific">bioreactor metagenome</name>
    <dbReference type="NCBI Taxonomy" id="1076179"/>
    <lineage>
        <taxon>unclassified sequences</taxon>
        <taxon>metagenomes</taxon>
        <taxon>ecological metagenomes</taxon>
    </lineage>
</organism>
<feature type="transmembrane region" description="Helical" evidence="1">
    <location>
        <begin position="430"/>
        <end position="456"/>
    </location>
</feature>
<feature type="transmembrane region" description="Helical" evidence="1">
    <location>
        <begin position="404"/>
        <end position="423"/>
    </location>
</feature>
<keyword evidence="1" id="KW-1133">Transmembrane helix</keyword>
<dbReference type="AlphaFoldDB" id="A0A644UI46"/>
<dbReference type="SUPFAM" id="SSF52833">
    <property type="entry name" value="Thioredoxin-like"/>
    <property type="match status" value="1"/>
</dbReference>
<comment type="caution">
    <text evidence="2">The sequence shown here is derived from an EMBL/GenBank/DDBJ whole genome shotgun (WGS) entry which is preliminary data.</text>
</comment>
<dbReference type="EMBL" id="VSSQ01000118">
    <property type="protein sequence ID" value="MPL78668.1"/>
    <property type="molecule type" value="Genomic_DNA"/>
</dbReference>
<evidence type="ECO:0008006" key="3">
    <source>
        <dbReference type="Google" id="ProtNLM"/>
    </source>
</evidence>
<evidence type="ECO:0000313" key="2">
    <source>
        <dbReference type="EMBL" id="MPL78668.1"/>
    </source>
</evidence>
<feature type="transmembrane region" description="Helical" evidence="1">
    <location>
        <begin position="468"/>
        <end position="485"/>
    </location>
</feature>
<dbReference type="InterPro" id="IPR036249">
    <property type="entry name" value="Thioredoxin-like_sf"/>
</dbReference>
<name>A0A644UI46_9ZZZZ</name>
<reference evidence="2" key="1">
    <citation type="submission" date="2019-08" db="EMBL/GenBank/DDBJ databases">
        <authorList>
            <person name="Kucharzyk K."/>
            <person name="Murdoch R.W."/>
            <person name="Higgins S."/>
            <person name="Loffler F."/>
        </authorList>
    </citation>
    <scope>NUCLEOTIDE SEQUENCE</scope>
</reference>